<dbReference type="KEGG" id="soy:115878746"/>
<dbReference type="FunCoup" id="A0A6J2XIR9">
    <property type="interactions" value="764"/>
</dbReference>
<evidence type="ECO:0000259" key="3">
    <source>
        <dbReference type="Pfam" id="PF13193"/>
    </source>
</evidence>
<dbReference type="GO" id="GO:0006631">
    <property type="term" value="P:fatty acid metabolic process"/>
    <property type="evidence" value="ECO:0007669"/>
    <property type="project" value="TreeGrafter"/>
</dbReference>
<evidence type="ECO:0000259" key="2">
    <source>
        <dbReference type="Pfam" id="PF00501"/>
    </source>
</evidence>
<dbReference type="GeneID" id="115878746"/>
<feature type="domain" description="AMP-binding enzyme C-terminal" evidence="3">
    <location>
        <begin position="471"/>
        <end position="548"/>
    </location>
</feature>
<reference evidence="5" key="1">
    <citation type="submission" date="2025-08" db="UniProtKB">
        <authorList>
            <consortium name="RefSeq"/>
        </authorList>
    </citation>
    <scope>IDENTIFICATION</scope>
    <source>
        <tissue evidence="5">Gonads</tissue>
    </source>
</reference>
<dbReference type="InterPro" id="IPR045851">
    <property type="entry name" value="AMP-bd_C_sf"/>
</dbReference>
<gene>
    <name evidence="5" type="primary">LOC115878746</name>
</gene>
<dbReference type="InterPro" id="IPR000873">
    <property type="entry name" value="AMP-dep_synth/lig_dom"/>
</dbReference>
<organism evidence="4 5">
    <name type="scientific">Sitophilus oryzae</name>
    <name type="common">Rice weevil</name>
    <name type="synonym">Curculio oryzae</name>
    <dbReference type="NCBI Taxonomy" id="7048"/>
    <lineage>
        <taxon>Eukaryota</taxon>
        <taxon>Metazoa</taxon>
        <taxon>Ecdysozoa</taxon>
        <taxon>Arthropoda</taxon>
        <taxon>Hexapoda</taxon>
        <taxon>Insecta</taxon>
        <taxon>Pterygota</taxon>
        <taxon>Neoptera</taxon>
        <taxon>Endopterygota</taxon>
        <taxon>Coleoptera</taxon>
        <taxon>Polyphaga</taxon>
        <taxon>Cucujiformia</taxon>
        <taxon>Curculionidae</taxon>
        <taxon>Dryophthorinae</taxon>
        <taxon>Sitophilus</taxon>
    </lineage>
</organism>
<feature type="domain" description="AMP-dependent synthetase/ligase" evidence="2">
    <location>
        <begin position="42"/>
        <end position="419"/>
    </location>
</feature>
<dbReference type="InterPro" id="IPR025110">
    <property type="entry name" value="AMP-bd_C"/>
</dbReference>
<dbReference type="PROSITE" id="PS00455">
    <property type="entry name" value="AMP_BINDING"/>
    <property type="match status" value="1"/>
</dbReference>
<accession>A0A6J2XIR9</accession>
<dbReference type="InterPro" id="IPR042099">
    <property type="entry name" value="ANL_N_sf"/>
</dbReference>
<dbReference type="PANTHER" id="PTHR43201">
    <property type="entry name" value="ACYL-COA SYNTHETASE"/>
    <property type="match status" value="1"/>
</dbReference>
<protein>
    <submittedName>
        <fullName evidence="5">Malonate--CoA ligase ACSF3, mitochondrial-like</fullName>
    </submittedName>
</protein>
<sequence>MFTQSVVRKFVEKSLLKNNNKLLKFLCYSTSSNNFVRPVYYDAKKFEDKVAIQDDIGRHTFSDIYQKATTLSKNISSALNQKTGERVLFLCPNDVSYVITLWAIWMSGQIAVPLSPLHPDSLLLYYTNDTNSALIVSSSNFQPQMEHLATASKVPLYVLPQTITEPSKLKSNVEINEDIIPNTNEAMILYTSGTTGSPKGVVLTHKNLRVQVETLTSAWKWTSNDVILHTLPLHHVHGTINALFCPLYVGATTIMLPKFNPTKIWNYFLQNKEKITVFMAVPTIYSKLIDEYENNIKNKQKDVRKVLENDVRLMVSGSAPLPAPVHTKWFELSGHKLLERYGMTEIGMCLSNLYDSDRSPGFVGVPLPSVSVALADQNDGTVILQCSNQNGSLVYEKNGSGDVTGELLVKGDSVFKEYFGKPEATRKEFINGWFKTGDLAQFVEKDQKFRILGRKSVDIIKSGGYKISALQIETLLLEHERIKECAVLGVPDDVYGERVGVIVVPQTGGGSEFDLEGLRGWAGGKMPRYWVPSVLRVVEEIPKNAMGKVNKKELIKVFFD</sequence>
<dbReference type="SUPFAM" id="SSF56801">
    <property type="entry name" value="Acetyl-CoA synthetase-like"/>
    <property type="match status" value="1"/>
</dbReference>
<dbReference type="PANTHER" id="PTHR43201:SF8">
    <property type="entry name" value="ACYL-COA SYNTHETASE FAMILY MEMBER 3"/>
    <property type="match status" value="1"/>
</dbReference>
<dbReference type="CDD" id="cd05941">
    <property type="entry name" value="MCS"/>
    <property type="match status" value="1"/>
</dbReference>
<dbReference type="GO" id="GO:0031956">
    <property type="term" value="F:medium-chain fatty acid-CoA ligase activity"/>
    <property type="evidence" value="ECO:0007669"/>
    <property type="project" value="TreeGrafter"/>
</dbReference>
<evidence type="ECO:0000256" key="1">
    <source>
        <dbReference type="ARBA" id="ARBA00006432"/>
    </source>
</evidence>
<dbReference type="Gene3D" id="3.40.50.12780">
    <property type="entry name" value="N-terminal domain of ligase-like"/>
    <property type="match status" value="1"/>
</dbReference>
<dbReference type="InParanoid" id="A0A6J2XIR9"/>
<proteinExistence type="inferred from homology"/>
<dbReference type="OrthoDB" id="2962993at2759"/>
<dbReference type="RefSeq" id="XP_030751192.1">
    <property type="nucleotide sequence ID" value="XM_030895332.1"/>
</dbReference>
<dbReference type="InterPro" id="IPR020845">
    <property type="entry name" value="AMP-binding_CS"/>
</dbReference>
<name>A0A6J2XIR9_SITOR</name>
<evidence type="ECO:0000313" key="4">
    <source>
        <dbReference type="Proteomes" id="UP000504635"/>
    </source>
</evidence>
<dbReference type="Pfam" id="PF13193">
    <property type="entry name" value="AMP-binding_C"/>
    <property type="match status" value="1"/>
</dbReference>
<keyword evidence="4" id="KW-1185">Reference proteome</keyword>
<dbReference type="Proteomes" id="UP000504635">
    <property type="component" value="Unplaced"/>
</dbReference>
<dbReference type="Pfam" id="PF00501">
    <property type="entry name" value="AMP-binding"/>
    <property type="match status" value="1"/>
</dbReference>
<dbReference type="AlphaFoldDB" id="A0A6J2XIR9"/>
<evidence type="ECO:0000313" key="5">
    <source>
        <dbReference type="RefSeq" id="XP_030751192.1"/>
    </source>
</evidence>
<dbReference type="Gene3D" id="3.30.300.30">
    <property type="match status" value="1"/>
</dbReference>
<comment type="similarity">
    <text evidence="1">Belongs to the ATP-dependent AMP-binding enzyme family.</text>
</comment>